<evidence type="ECO:0000256" key="1">
    <source>
        <dbReference type="SAM" id="MobiDB-lite"/>
    </source>
</evidence>
<gene>
    <name evidence="3" type="ORF">ILUMI_22571</name>
</gene>
<dbReference type="Pfam" id="PF13843">
    <property type="entry name" value="DDE_Tnp_1_7"/>
    <property type="match status" value="1"/>
</dbReference>
<organism evidence="3 4">
    <name type="scientific">Ignelater luminosus</name>
    <name type="common">Cucubano</name>
    <name type="synonym">Pyrophorus luminosus</name>
    <dbReference type="NCBI Taxonomy" id="2038154"/>
    <lineage>
        <taxon>Eukaryota</taxon>
        <taxon>Metazoa</taxon>
        <taxon>Ecdysozoa</taxon>
        <taxon>Arthropoda</taxon>
        <taxon>Hexapoda</taxon>
        <taxon>Insecta</taxon>
        <taxon>Pterygota</taxon>
        <taxon>Neoptera</taxon>
        <taxon>Endopterygota</taxon>
        <taxon>Coleoptera</taxon>
        <taxon>Polyphaga</taxon>
        <taxon>Elateriformia</taxon>
        <taxon>Elateroidea</taxon>
        <taxon>Elateridae</taxon>
        <taxon>Agrypninae</taxon>
        <taxon>Pyrophorini</taxon>
        <taxon>Ignelater</taxon>
    </lineage>
</organism>
<sequence length="249" mass="28806">MRILSQIIVKPPNLGNSGTTACSSERHSSDDEDPVSTVLLKSPTPDLESSDYDSEDNIPLTQLQKKKSIVWKKVASPVVLMLFEEPHGPSIPDNVKYPYEVFLTLFTEDILANIVFQTNLNKHFDGYKTIAKLQELIRDNYVSSKMSRNRFSWLLGNIHINDNALSPNYDKLYKLRPCLNSLLESFQNCYKSGEYQSIDENMIRFKGRSRLKQYMPPKPIKRGYKVWVRADINGYVNEFQKYKSRKPKD</sequence>
<name>A0A8K0G2P3_IGNLU</name>
<reference evidence="3" key="1">
    <citation type="submission" date="2019-08" db="EMBL/GenBank/DDBJ databases">
        <title>The genome of the North American firefly Photinus pyralis.</title>
        <authorList>
            <consortium name="Photinus pyralis genome working group"/>
            <person name="Fallon T.R."/>
            <person name="Sander Lower S.E."/>
            <person name="Weng J.-K."/>
        </authorList>
    </citation>
    <scope>NUCLEOTIDE SEQUENCE</scope>
    <source>
        <strain evidence="3">TRF0915ILg1</strain>
        <tissue evidence="3">Whole body</tissue>
    </source>
</reference>
<evidence type="ECO:0000313" key="4">
    <source>
        <dbReference type="Proteomes" id="UP000801492"/>
    </source>
</evidence>
<dbReference type="InterPro" id="IPR029526">
    <property type="entry name" value="PGBD"/>
</dbReference>
<evidence type="ECO:0000259" key="2">
    <source>
        <dbReference type="Pfam" id="PF13843"/>
    </source>
</evidence>
<dbReference type="EMBL" id="VTPC01090346">
    <property type="protein sequence ID" value="KAF2883604.1"/>
    <property type="molecule type" value="Genomic_DNA"/>
</dbReference>
<keyword evidence="4" id="KW-1185">Reference proteome</keyword>
<protein>
    <recommendedName>
        <fullName evidence="2">PiggyBac transposable element-derived protein domain-containing protein</fullName>
    </recommendedName>
</protein>
<dbReference type="AlphaFoldDB" id="A0A8K0G2P3"/>
<feature type="region of interest" description="Disordered" evidence="1">
    <location>
        <begin position="12"/>
        <end position="37"/>
    </location>
</feature>
<feature type="compositionally biased region" description="Polar residues" evidence="1">
    <location>
        <begin position="14"/>
        <end position="23"/>
    </location>
</feature>
<dbReference type="OrthoDB" id="7698496at2759"/>
<dbReference type="Proteomes" id="UP000801492">
    <property type="component" value="Unassembled WGS sequence"/>
</dbReference>
<dbReference type="PANTHER" id="PTHR46599">
    <property type="entry name" value="PIGGYBAC TRANSPOSABLE ELEMENT-DERIVED PROTEIN 4"/>
    <property type="match status" value="1"/>
</dbReference>
<dbReference type="PANTHER" id="PTHR46599:SF3">
    <property type="entry name" value="PIGGYBAC TRANSPOSABLE ELEMENT-DERIVED PROTEIN 4"/>
    <property type="match status" value="1"/>
</dbReference>
<accession>A0A8K0G2P3</accession>
<dbReference type="PROSITE" id="PS51257">
    <property type="entry name" value="PROKAR_LIPOPROTEIN"/>
    <property type="match status" value="1"/>
</dbReference>
<evidence type="ECO:0000313" key="3">
    <source>
        <dbReference type="EMBL" id="KAF2883604.1"/>
    </source>
</evidence>
<comment type="caution">
    <text evidence="3">The sequence shown here is derived from an EMBL/GenBank/DDBJ whole genome shotgun (WGS) entry which is preliminary data.</text>
</comment>
<feature type="domain" description="PiggyBac transposable element-derived protein" evidence="2">
    <location>
        <begin position="138"/>
        <end position="245"/>
    </location>
</feature>
<proteinExistence type="predicted"/>